<protein>
    <submittedName>
        <fullName evidence="1">Uncharacterized protein</fullName>
    </submittedName>
</protein>
<dbReference type="Proteomes" id="UP001501509">
    <property type="component" value="Unassembled WGS sequence"/>
</dbReference>
<organism evidence="1 2">
    <name type="scientific">Actinomadura fulvescens</name>
    <dbReference type="NCBI Taxonomy" id="46160"/>
    <lineage>
        <taxon>Bacteria</taxon>
        <taxon>Bacillati</taxon>
        <taxon>Actinomycetota</taxon>
        <taxon>Actinomycetes</taxon>
        <taxon>Streptosporangiales</taxon>
        <taxon>Thermomonosporaceae</taxon>
        <taxon>Actinomadura</taxon>
    </lineage>
</organism>
<gene>
    <name evidence="1" type="ORF">GCM10010411_62490</name>
</gene>
<name>A0ABN3Q6R9_9ACTN</name>
<accession>A0ABN3Q6R9</accession>
<reference evidence="1 2" key="1">
    <citation type="journal article" date="2019" name="Int. J. Syst. Evol. Microbiol.">
        <title>The Global Catalogue of Microorganisms (GCM) 10K type strain sequencing project: providing services to taxonomists for standard genome sequencing and annotation.</title>
        <authorList>
            <consortium name="The Broad Institute Genomics Platform"/>
            <consortium name="The Broad Institute Genome Sequencing Center for Infectious Disease"/>
            <person name="Wu L."/>
            <person name="Ma J."/>
        </authorList>
    </citation>
    <scope>NUCLEOTIDE SEQUENCE [LARGE SCALE GENOMIC DNA]</scope>
    <source>
        <strain evidence="1 2">JCM 6833</strain>
    </source>
</reference>
<keyword evidence="2" id="KW-1185">Reference proteome</keyword>
<sequence>MNRPETHDRAGVKSAVMVLPGGTTWRTIDPAVADAPHLLAAVAAASPTEIWVAGHAGQRPLLARWDGSSWIVPPGPEPEAALVGAGIQGIALTSGPVQAIAVGGGYDRLAGAEVPLIRHWNGSSWSAAASPEPADYVLTDVTAAGAEAWAVGHGFPWGAAGPVALHWSGTDWEAATMPRIAKGKLLAVSATAADDVWAVGADDRAGLIMRYDGRAWTRVPCPATRFPLTGVVAIAPDEAWAVGRDRVLHWNGRKWKRVKAPITAANTITATASDDIWVAGGHGELAHHDGHRWTLTTPPQPVGDNAVWLASTSLPDGVCVVGSHQVVRTDAMDAEPRIRAQSGDN</sequence>
<evidence type="ECO:0000313" key="2">
    <source>
        <dbReference type="Proteomes" id="UP001501509"/>
    </source>
</evidence>
<proteinExistence type="predicted"/>
<dbReference type="EMBL" id="BAAATD010000009">
    <property type="protein sequence ID" value="GAA2618524.1"/>
    <property type="molecule type" value="Genomic_DNA"/>
</dbReference>
<evidence type="ECO:0000313" key="1">
    <source>
        <dbReference type="EMBL" id="GAA2618524.1"/>
    </source>
</evidence>
<dbReference type="RefSeq" id="WP_344546065.1">
    <property type="nucleotide sequence ID" value="NZ_BAAATD010000009.1"/>
</dbReference>
<comment type="caution">
    <text evidence="1">The sequence shown here is derived from an EMBL/GenBank/DDBJ whole genome shotgun (WGS) entry which is preliminary data.</text>
</comment>